<dbReference type="PANTHER" id="PTHR10652:SF2">
    <property type="entry name" value="ADENYLYL CYCLASE-ASSOCIATED PROTEIN 2"/>
    <property type="match status" value="1"/>
</dbReference>
<accession>A0AAV7BGW9</accession>
<gene>
    <name evidence="2" type="ORF">GDO81_011803</name>
</gene>
<dbReference type="Pfam" id="PF01213">
    <property type="entry name" value="CAP_N-CM"/>
    <property type="match status" value="1"/>
</dbReference>
<dbReference type="EMBL" id="WNYA01000005">
    <property type="protein sequence ID" value="KAG8571850.1"/>
    <property type="molecule type" value="Genomic_DNA"/>
</dbReference>
<dbReference type="SUPFAM" id="SSF101278">
    <property type="entry name" value="N-terminal domain of adenylylcyclase associated protein, CAP"/>
    <property type="match status" value="1"/>
</dbReference>
<organism evidence="2 3">
    <name type="scientific">Engystomops pustulosus</name>
    <name type="common">Tungara frog</name>
    <name type="synonym">Physalaemus pustulosus</name>
    <dbReference type="NCBI Taxonomy" id="76066"/>
    <lineage>
        <taxon>Eukaryota</taxon>
        <taxon>Metazoa</taxon>
        <taxon>Chordata</taxon>
        <taxon>Craniata</taxon>
        <taxon>Vertebrata</taxon>
        <taxon>Euteleostomi</taxon>
        <taxon>Amphibia</taxon>
        <taxon>Batrachia</taxon>
        <taxon>Anura</taxon>
        <taxon>Neobatrachia</taxon>
        <taxon>Hyloidea</taxon>
        <taxon>Leptodactylidae</taxon>
        <taxon>Leiuperinae</taxon>
        <taxon>Engystomops</taxon>
    </lineage>
</organism>
<evidence type="ECO:0000259" key="1">
    <source>
        <dbReference type="Pfam" id="PF21938"/>
    </source>
</evidence>
<dbReference type="GO" id="GO:0019933">
    <property type="term" value="P:cAMP-mediated signaling"/>
    <property type="evidence" value="ECO:0007669"/>
    <property type="project" value="TreeGrafter"/>
</dbReference>
<feature type="domain" description="CAP N-terminal" evidence="1">
    <location>
        <begin position="50"/>
        <end position="100"/>
    </location>
</feature>
<dbReference type="PROSITE" id="PS01088">
    <property type="entry name" value="CAP_1"/>
    <property type="match status" value="1"/>
</dbReference>
<reference evidence="2" key="1">
    <citation type="thesis" date="2020" institute="ProQuest LLC" country="789 East Eisenhower Parkway, Ann Arbor, MI, USA">
        <title>Comparative Genomics and Chromosome Evolution.</title>
        <authorList>
            <person name="Mudd A.B."/>
        </authorList>
    </citation>
    <scope>NUCLEOTIDE SEQUENCE</scope>
    <source>
        <strain evidence="2">237g6f4</strain>
        <tissue evidence="2">Blood</tissue>
    </source>
</reference>
<comment type="caution">
    <text evidence="2">The sequence shown here is derived from an EMBL/GenBank/DDBJ whole genome shotgun (WGS) entry which is preliminary data.</text>
</comment>
<dbReference type="Proteomes" id="UP000824782">
    <property type="component" value="Unassembled WGS sequence"/>
</dbReference>
<dbReference type="InterPro" id="IPR053950">
    <property type="entry name" value="CAP_N"/>
</dbReference>
<evidence type="ECO:0000313" key="2">
    <source>
        <dbReference type="EMBL" id="KAG8571850.1"/>
    </source>
</evidence>
<dbReference type="GO" id="GO:0005737">
    <property type="term" value="C:cytoplasm"/>
    <property type="evidence" value="ECO:0007669"/>
    <property type="project" value="TreeGrafter"/>
</dbReference>
<name>A0AAV7BGW9_ENGPU</name>
<keyword evidence="3" id="KW-1185">Reference proteome</keyword>
<dbReference type="GO" id="GO:0007015">
    <property type="term" value="P:actin filament organization"/>
    <property type="evidence" value="ECO:0007669"/>
    <property type="project" value="TreeGrafter"/>
</dbReference>
<dbReference type="InterPro" id="IPR018106">
    <property type="entry name" value="CAP_CS_N"/>
</dbReference>
<evidence type="ECO:0000313" key="3">
    <source>
        <dbReference type="Proteomes" id="UP000824782"/>
    </source>
</evidence>
<dbReference type="Gene3D" id="1.25.40.330">
    <property type="entry name" value="Adenylate cyclase-associated CAP, N-terminal domain"/>
    <property type="match status" value="1"/>
</dbReference>
<dbReference type="AlphaFoldDB" id="A0AAV7BGW9"/>
<dbReference type="GO" id="GO:0000902">
    <property type="term" value="P:cell morphogenesis"/>
    <property type="evidence" value="ECO:0007669"/>
    <property type="project" value="TreeGrafter"/>
</dbReference>
<protein>
    <recommendedName>
        <fullName evidence="1">CAP N-terminal domain-containing protein</fullName>
    </recommendedName>
</protein>
<dbReference type="GO" id="GO:0008179">
    <property type="term" value="F:adenylate cyclase binding"/>
    <property type="evidence" value="ECO:0007669"/>
    <property type="project" value="TreeGrafter"/>
</dbReference>
<dbReference type="InterPro" id="IPR013992">
    <property type="entry name" value="Adenylate_cyclase-assoc_CAP_N"/>
</dbReference>
<dbReference type="GO" id="GO:0003779">
    <property type="term" value="F:actin binding"/>
    <property type="evidence" value="ECO:0007669"/>
    <property type="project" value="InterPro"/>
</dbReference>
<sequence>MAESHGLMERLEKAVIRLETVLSASCFSKSTGNDIVNGINGGIAAYVEAFDTLMTGTLEQYLKNSKILGGDVETHATLVENAFKAERVFLAYASQHQQPPEFNLCFISR</sequence>
<dbReference type="InterPro" id="IPR001837">
    <property type="entry name" value="Adenylate_cyclase-assoc_CAP"/>
</dbReference>
<dbReference type="InterPro" id="IPR036222">
    <property type="entry name" value="CAP_N_sf"/>
</dbReference>
<dbReference type="Pfam" id="PF21938">
    <property type="entry name" value="CAP_N"/>
    <property type="match status" value="1"/>
</dbReference>
<dbReference type="PANTHER" id="PTHR10652">
    <property type="entry name" value="ADENYLYL CYCLASE-ASSOCIATED PROTEIN"/>
    <property type="match status" value="1"/>
</dbReference>
<proteinExistence type="predicted"/>